<dbReference type="Pfam" id="PF01594">
    <property type="entry name" value="AI-2E_transport"/>
    <property type="match status" value="1"/>
</dbReference>
<evidence type="ECO:0000313" key="7">
    <source>
        <dbReference type="EMBL" id="SFR08644.1"/>
    </source>
</evidence>
<evidence type="ECO:0000256" key="4">
    <source>
        <dbReference type="ARBA" id="ARBA00022989"/>
    </source>
</evidence>
<reference evidence="7 8" key="1">
    <citation type="submission" date="2016-10" db="EMBL/GenBank/DDBJ databases">
        <authorList>
            <person name="de Groot N.N."/>
        </authorList>
    </citation>
    <scope>NUCLEOTIDE SEQUENCE [LARGE SCALE GENOMIC DNA]</scope>
    <source>
        <strain evidence="8">KMM 9023,NRIC 0796,JCM 17311,KCTC 23692</strain>
    </source>
</reference>
<dbReference type="PANTHER" id="PTHR21716:SF16">
    <property type="entry name" value="BLL1467 PROTEIN"/>
    <property type="match status" value="1"/>
</dbReference>
<dbReference type="PANTHER" id="PTHR21716">
    <property type="entry name" value="TRANSMEMBRANE PROTEIN"/>
    <property type="match status" value="1"/>
</dbReference>
<feature type="transmembrane region" description="Helical" evidence="6">
    <location>
        <begin position="300"/>
        <end position="331"/>
    </location>
</feature>
<dbReference type="GO" id="GO:0016020">
    <property type="term" value="C:membrane"/>
    <property type="evidence" value="ECO:0007669"/>
    <property type="project" value="UniProtKB-SubCell"/>
</dbReference>
<feature type="transmembrane region" description="Helical" evidence="6">
    <location>
        <begin position="230"/>
        <end position="255"/>
    </location>
</feature>
<keyword evidence="8" id="KW-1185">Reference proteome</keyword>
<proteinExistence type="inferred from homology"/>
<feature type="transmembrane region" description="Helical" evidence="6">
    <location>
        <begin position="144"/>
        <end position="167"/>
    </location>
</feature>
<organism evidence="7 8">
    <name type="scientific">Poseidonocella sedimentorum</name>
    <dbReference type="NCBI Taxonomy" id="871652"/>
    <lineage>
        <taxon>Bacteria</taxon>
        <taxon>Pseudomonadati</taxon>
        <taxon>Pseudomonadota</taxon>
        <taxon>Alphaproteobacteria</taxon>
        <taxon>Rhodobacterales</taxon>
        <taxon>Roseobacteraceae</taxon>
        <taxon>Poseidonocella</taxon>
    </lineage>
</organism>
<gene>
    <name evidence="7" type="ORF">SAMN04515673_105103</name>
</gene>
<evidence type="ECO:0000313" key="8">
    <source>
        <dbReference type="Proteomes" id="UP000199302"/>
    </source>
</evidence>
<evidence type="ECO:0000256" key="5">
    <source>
        <dbReference type="ARBA" id="ARBA00023136"/>
    </source>
</evidence>
<comment type="subcellular location">
    <subcellularLocation>
        <location evidence="1">Membrane</location>
        <topology evidence="1">Multi-pass membrane protein</topology>
    </subcellularLocation>
</comment>
<evidence type="ECO:0000256" key="1">
    <source>
        <dbReference type="ARBA" id="ARBA00004141"/>
    </source>
</evidence>
<dbReference type="InterPro" id="IPR002549">
    <property type="entry name" value="AI-2E-like"/>
</dbReference>
<name>A0A1I6DT31_9RHOB</name>
<comment type="similarity">
    <text evidence="2">Belongs to the autoinducer-2 exporter (AI-2E) (TC 2.A.86) family.</text>
</comment>
<feature type="transmembrane region" description="Helical" evidence="6">
    <location>
        <begin position="202"/>
        <end position="224"/>
    </location>
</feature>
<dbReference type="GO" id="GO:0055085">
    <property type="term" value="P:transmembrane transport"/>
    <property type="evidence" value="ECO:0007669"/>
    <property type="project" value="TreeGrafter"/>
</dbReference>
<dbReference type="Proteomes" id="UP000199302">
    <property type="component" value="Unassembled WGS sequence"/>
</dbReference>
<dbReference type="EMBL" id="FOYI01000005">
    <property type="protein sequence ID" value="SFR08644.1"/>
    <property type="molecule type" value="Genomic_DNA"/>
</dbReference>
<protein>
    <submittedName>
        <fullName evidence="7">Predicted PurR-regulated permease PerM</fullName>
    </submittedName>
</protein>
<dbReference type="RefSeq" id="WP_177220507.1">
    <property type="nucleotide sequence ID" value="NZ_FOYI01000005.1"/>
</dbReference>
<sequence>MQRFLQGQWPLLVLAALATAGALEYAAGLVAPIVLAFVCAVVLSPVAAFWKRCGLPNSFSALLSFFCALSLLGGLIFLAEPLVSDAYRQVPKIKNELREGMEQVRGVMRGISDMTEEVQKAIDPEAAEDAEKPAPIELPSLGDALFAAPAFAAQFLVFVGSLFFIMLSRDDVYEWLAANLRNTSAARTAACLRAADRRVSHYFLTISLINTCFGVLVAAALGAIGLPNPILWGFVAAGMNFILYLGPALVAVALLAAGLVAFEGWASLLPPVVFVTLNALEGQFITPTLVGRQVRVNPLLIFLSLCFWLWLWGPIGGFIAIPLLVWCVAVYDGLTGDQTIASGAPGTGRPNLRAGATR</sequence>
<keyword evidence="5 6" id="KW-0472">Membrane</keyword>
<accession>A0A1I6DT31</accession>
<evidence type="ECO:0000256" key="3">
    <source>
        <dbReference type="ARBA" id="ARBA00022692"/>
    </source>
</evidence>
<keyword evidence="4 6" id="KW-1133">Transmembrane helix</keyword>
<evidence type="ECO:0000256" key="6">
    <source>
        <dbReference type="SAM" id="Phobius"/>
    </source>
</evidence>
<feature type="transmembrane region" description="Helical" evidence="6">
    <location>
        <begin position="262"/>
        <end position="280"/>
    </location>
</feature>
<feature type="transmembrane region" description="Helical" evidence="6">
    <location>
        <begin position="62"/>
        <end position="79"/>
    </location>
</feature>
<dbReference type="AlphaFoldDB" id="A0A1I6DT31"/>
<dbReference type="STRING" id="871652.SAMN04515673_105103"/>
<keyword evidence="3 6" id="KW-0812">Transmembrane</keyword>
<feature type="transmembrane region" description="Helical" evidence="6">
    <location>
        <begin position="30"/>
        <end position="50"/>
    </location>
</feature>
<evidence type="ECO:0000256" key="2">
    <source>
        <dbReference type="ARBA" id="ARBA00009773"/>
    </source>
</evidence>